<keyword evidence="2 5" id="KW-0689">Ribosomal protein</keyword>
<dbReference type="PROSITE" id="PS00582">
    <property type="entry name" value="RIBOSOMAL_L33"/>
    <property type="match status" value="1"/>
</dbReference>
<dbReference type="GO" id="GO:1990904">
    <property type="term" value="C:ribonucleoprotein complex"/>
    <property type="evidence" value="ECO:0007669"/>
    <property type="project" value="UniProtKB-KW"/>
</dbReference>
<dbReference type="InterPro" id="IPR038584">
    <property type="entry name" value="Ribosomal_bL33_sf"/>
</dbReference>
<dbReference type="RefSeq" id="WP_090395784.1">
    <property type="nucleotide sequence ID" value="NZ_FNEN01000001.1"/>
</dbReference>
<dbReference type="PANTHER" id="PTHR43168">
    <property type="entry name" value="50S RIBOSOMAL PROTEIN L33, CHLOROPLASTIC"/>
    <property type="match status" value="1"/>
</dbReference>
<evidence type="ECO:0000313" key="6">
    <source>
        <dbReference type="EMBL" id="SDI32819.1"/>
    </source>
</evidence>
<dbReference type="OrthoDB" id="197660at2"/>
<dbReference type="NCBIfam" id="NF001764">
    <property type="entry name" value="PRK00504.1"/>
    <property type="match status" value="1"/>
</dbReference>
<dbReference type="GO" id="GO:0005737">
    <property type="term" value="C:cytoplasm"/>
    <property type="evidence" value="ECO:0007669"/>
    <property type="project" value="UniProtKB-ARBA"/>
</dbReference>
<accession>A0A1G8JNF7</accession>
<sequence>MRVQITLACTETGDRNYITTKNKRTHPERMELNKFCPRVNRYTLHRETK</sequence>
<dbReference type="GO" id="GO:0005840">
    <property type="term" value="C:ribosome"/>
    <property type="evidence" value="ECO:0007669"/>
    <property type="project" value="UniProtKB-KW"/>
</dbReference>
<dbReference type="Gene3D" id="2.20.28.120">
    <property type="entry name" value="Ribosomal protein L33"/>
    <property type="match status" value="1"/>
</dbReference>
<dbReference type="PANTHER" id="PTHR43168:SF2">
    <property type="entry name" value="LARGE RIBOSOMAL SUBUNIT PROTEIN BL33C"/>
    <property type="match status" value="1"/>
</dbReference>
<comment type="similarity">
    <text evidence="1 5">Belongs to the bacterial ribosomal protein bL33 family.</text>
</comment>
<dbReference type="Proteomes" id="UP000198853">
    <property type="component" value="Unassembled WGS sequence"/>
</dbReference>
<dbReference type="InterPro" id="IPR001705">
    <property type="entry name" value="Ribosomal_bL33"/>
</dbReference>
<name>A0A1G8JNF7_9BACI</name>
<keyword evidence="3 5" id="KW-0687">Ribonucleoprotein</keyword>
<organism evidence="6 7">
    <name type="scientific">Natribacillus halophilus</name>
    <dbReference type="NCBI Taxonomy" id="549003"/>
    <lineage>
        <taxon>Bacteria</taxon>
        <taxon>Bacillati</taxon>
        <taxon>Bacillota</taxon>
        <taxon>Bacilli</taxon>
        <taxon>Bacillales</taxon>
        <taxon>Bacillaceae</taxon>
        <taxon>Natribacillus</taxon>
    </lineage>
</organism>
<dbReference type="InterPro" id="IPR011332">
    <property type="entry name" value="Ribosomal_zn-bd"/>
</dbReference>
<dbReference type="Pfam" id="PF00471">
    <property type="entry name" value="Ribosomal_L33"/>
    <property type="match status" value="1"/>
</dbReference>
<evidence type="ECO:0000256" key="1">
    <source>
        <dbReference type="ARBA" id="ARBA00007596"/>
    </source>
</evidence>
<evidence type="ECO:0000256" key="3">
    <source>
        <dbReference type="ARBA" id="ARBA00023274"/>
    </source>
</evidence>
<reference evidence="6 7" key="1">
    <citation type="submission" date="2016-10" db="EMBL/GenBank/DDBJ databases">
        <authorList>
            <person name="de Groot N.N."/>
        </authorList>
    </citation>
    <scope>NUCLEOTIDE SEQUENCE [LARGE SCALE GENOMIC DNA]</scope>
    <source>
        <strain evidence="6 7">DSM 21771</strain>
    </source>
</reference>
<evidence type="ECO:0000256" key="4">
    <source>
        <dbReference type="ARBA" id="ARBA00035176"/>
    </source>
</evidence>
<proteinExistence type="inferred from homology"/>
<dbReference type="GO" id="GO:0006412">
    <property type="term" value="P:translation"/>
    <property type="evidence" value="ECO:0007669"/>
    <property type="project" value="UniProtKB-UniRule"/>
</dbReference>
<keyword evidence="7" id="KW-1185">Reference proteome</keyword>
<protein>
    <recommendedName>
        <fullName evidence="4 5">Large ribosomal subunit protein bL33</fullName>
    </recommendedName>
</protein>
<evidence type="ECO:0000313" key="7">
    <source>
        <dbReference type="Proteomes" id="UP000198853"/>
    </source>
</evidence>
<dbReference type="GO" id="GO:0003735">
    <property type="term" value="F:structural constituent of ribosome"/>
    <property type="evidence" value="ECO:0007669"/>
    <property type="project" value="InterPro"/>
</dbReference>
<dbReference type="SUPFAM" id="SSF57829">
    <property type="entry name" value="Zn-binding ribosomal proteins"/>
    <property type="match status" value="1"/>
</dbReference>
<dbReference type="EMBL" id="FNEN01000001">
    <property type="protein sequence ID" value="SDI32819.1"/>
    <property type="molecule type" value="Genomic_DNA"/>
</dbReference>
<gene>
    <name evidence="5" type="primary">rpmG</name>
    <name evidence="6" type="ORF">SAMN04488123_101321</name>
</gene>
<dbReference type="NCBIfam" id="TIGR01023">
    <property type="entry name" value="rpmG_bact"/>
    <property type="match status" value="1"/>
</dbReference>
<dbReference type="HAMAP" id="MF_00294">
    <property type="entry name" value="Ribosomal_bL33"/>
    <property type="match status" value="1"/>
</dbReference>
<dbReference type="InterPro" id="IPR018264">
    <property type="entry name" value="Ribosomal_bL33_CS"/>
</dbReference>
<evidence type="ECO:0000256" key="2">
    <source>
        <dbReference type="ARBA" id="ARBA00022980"/>
    </source>
</evidence>
<dbReference type="AlphaFoldDB" id="A0A1G8JNF7"/>
<evidence type="ECO:0000256" key="5">
    <source>
        <dbReference type="HAMAP-Rule" id="MF_00294"/>
    </source>
</evidence>
<dbReference type="NCBIfam" id="NF001860">
    <property type="entry name" value="PRK00595.1"/>
    <property type="match status" value="1"/>
</dbReference>